<gene>
    <name evidence="2" type="ORF">GCM10007147_39070</name>
</gene>
<dbReference type="SUPFAM" id="SSF52218">
    <property type="entry name" value="Flavoproteins"/>
    <property type="match status" value="1"/>
</dbReference>
<comment type="caution">
    <text evidence="2">The sequence shown here is derived from an EMBL/GenBank/DDBJ whole genome shotgun (WGS) entry which is preliminary data.</text>
</comment>
<dbReference type="AlphaFoldDB" id="A0A918XJL6"/>
<dbReference type="Gene3D" id="3.40.50.360">
    <property type="match status" value="1"/>
</dbReference>
<dbReference type="PANTHER" id="PTHR30543:SF21">
    <property type="entry name" value="NAD(P)H-DEPENDENT FMN REDUCTASE LOT6"/>
    <property type="match status" value="1"/>
</dbReference>
<evidence type="ECO:0000259" key="1">
    <source>
        <dbReference type="Pfam" id="PF03358"/>
    </source>
</evidence>
<dbReference type="EMBL" id="BMXL01000028">
    <property type="protein sequence ID" value="GHD33885.1"/>
    <property type="molecule type" value="Genomic_DNA"/>
</dbReference>
<accession>A0A918XJL6</accession>
<dbReference type="GO" id="GO:0010181">
    <property type="term" value="F:FMN binding"/>
    <property type="evidence" value="ECO:0007669"/>
    <property type="project" value="TreeGrafter"/>
</dbReference>
<dbReference type="GO" id="GO:0005829">
    <property type="term" value="C:cytosol"/>
    <property type="evidence" value="ECO:0007669"/>
    <property type="project" value="TreeGrafter"/>
</dbReference>
<organism evidence="2 3">
    <name type="scientific">Nocardiopsis kunsanensis</name>
    <dbReference type="NCBI Taxonomy" id="141693"/>
    <lineage>
        <taxon>Bacteria</taxon>
        <taxon>Bacillati</taxon>
        <taxon>Actinomycetota</taxon>
        <taxon>Actinomycetes</taxon>
        <taxon>Streptosporangiales</taxon>
        <taxon>Nocardiopsidaceae</taxon>
        <taxon>Nocardiopsis</taxon>
    </lineage>
</organism>
<dbReference type="Proteomes" id="UP000654947">
    <property type="component" value="Unassembled WGS sequence"/>
</dbReference>
<dbReference type="PANTHER" id="PTHR30543">
    <property type="entry name" value="CHROMATE REDUCTASE"/>
    <property type="match status" value="1"/>
</dbReference>
<dbReference type="InterPro" id="IPR029039">
    <property type="entry name" value="Flavoprotein-like_sf"/>
</dbReference>
<feature type="domain" description="NADPH-dependent FMN reductase-like" evidence="1">
    <location>
        <begin position="18"/>
        <end position="162"/>
    </location>
</feature>
<dbReference type="InterPro" id="IPR005025">
    <property type="entry name" value="FMN_Rdtase-like_dom"/>
</dbReference>
<dbReference type="GO" id="GO:0016491">
    <property type="term" value="F:oxidoreductase activity"/>
    <property type="evidence" value="ECO:0007669"/>
    <property type="project" value="InterPro"/>
</dbReference>
<dbReference type="Pfam" id="PF03358">
    <property type="entry name" value="FMN_red"/>
    <property type="match status" value="1"/>
</dbReference>
<reference evidence="2 3" key="1">
    <citation type="journal article" date="2014" name="Int. J. Syst. Evol. Microbiol.">
        <title>Complete genome sequence of Corynebacterium casei LMG S-19264T (=DSM 44701T), isolated from a smear-ripened cheese.</title>
        <authorList>
            <consortium name="US DOE Joint Genome Institute (JGI-PGF)"/>
            <person name="Walter F."/>
            <person name="Albersmeier A."/>
            <person name="Kalinowski J."/>
            <person name="Ruckert C."/>
        </authorList>
    </citation>
    <scope>NUCLEOTIDE SEQUENCE [LARGE SCALE GENOMIC DNA]</scope>
    <source>
        <strain evidence="2 3">KCTC 19473</strain>
    </source>
</reference>
<name>A0A918XJL6_9ACTN</name>
<keyword evidence="3" id="KW-1185">Reference proteome</keyword>
<dbReference type="InterPro" id="IPR050712">
    <property type="entry name" value="NAD(P)H-dep_reductase"/>
</dbReference>
<evidence type="ECO:0000313" key="3">
    <source>
        <dbReference type="Proteomes" id="UP000654947"/>
    </source>
</evidence>
<protein>
    <submittedName>
        <fullName evidence="2">FMN reductase</fullName>
    </submittedName>
</protein>
<evidence type="ECO:0000313" key="2">
    <source>
        <dbReference type="EMBL" id="GHD33885.1"/>
    </source>
</evidence>
<proteinExistence type="predicted"/>
<sequence length="210" mass="23136">MIPETQRSAPAPASTPLRVAVIIGSVRKDRFGPVPARWISGRLAARPGLEAETVDLAEYGLPPVLNGNDPGEPLPEPVEALGERLQWADAFVVVTPVYNRSYPASLKTVIDWFHEEWTAKPIGFVSYGGMTGGVQAVEHLRGVFAEFNTVSPREAVLFPNFWEAFDQDGRPVEAEAVSGVTEVFLDQLLWWTRALRRARVESPFPAEGEL</sequence>